<dbReference type="EMBL" id="RBAK01000004">
    <property type="protein sequence ID" value="RKN47948.1"/>
    <property type="molecule type" value="Genomic_DNA"/>
</dbReference>
<gene>
    <name evidence="8" type="ORF">D7223_13935</name>
</gene>
<evidence type="ECO:0000256" key="5">
    <source>
        <dbReference type="ARBA" id="ARBA00023239"/>
    </source>
</evidence>
<proteinExistence type="inferred from homology"/>
<feature type="modified residue" description="N6-(pyridoxal phosphate)lysine" evidence="6">
    <location>
        <position position="283"/>
    </location>
</feature>
<evidence type="ECO:0000256" key="2">
    <source>
        <dbReference type="ARBA" id="ARBA00009533"/>
    </source>
</evidence>
<evidence type="ECO:0000313" key="9">
    <source>
        <dbReference type="Proteomes" id="UP000281726"/>
    </source>
</evidence>
<evidence type="ECO:0000256" key="3">
    <source>
        <dbReference type="ARBA" id="ARBA00022793"/>
    </source>
</evidence>
<organism evidence="8 9">
    <name type="scientific">Micromonospora endolithica</name>
    <dbReference type="NCBI Taxonomy" id="230091"/>
    <lineage>
        <taxon>Bacteria</taxon>
        <taxon>Bacillati</taxon>
        <taxon>Actinomycetota</taxon>
        <taxon>Actinomycetes</taxon>
        <taxon>Micromonosporales</taxon>
        <taxon>Micromonosporaceae</taxon>
        <taxon>Micromonospora</taxon>
    </lineage>
</organism>
<dbReference type="GO" id="GO:0019752">
    <property type="term" value="P:carboxylic acid metabolic process"/>
    <property type="evidence" value="ECO:0007669"/>
    <property type="project" value="InterPro"/>
</dbReference>
<accession>A0A3A9ZHW6</accession>
<dbReference type="InterPro" id="IPR015424">
    <property type="entry name" value="PyrdxlP-dep_Trfase"/>
</dbReference>
<evidence type="ECO:0000313" key="8">
    <source>
        <dbReference type="EMBL" id="RKN47948.1"/>
    </source>
</evidence>
<dbReference type="GO" id="GO:0008483">
    <property type="term" value="F:transaminase activity"/>
    <property type="evidence" value="ECO:0007669"/>
    <property type="project" value="UniProtKB-KW"/>
</dbReference>
<dbReference type="AlphaFoldDB" id="A0A3A9ZHW6"/>
<dbReference type="PANTHER" id="PTHR45677">
    <property type="entry name" value="GLUTAMATE DECARBOXYLASE-RELATED"/>
    <property type="match status" value="1"/>
</dbReference>
<protein>
    <submittedName>
        <fullName evidence="8">Aspartate aminotransferase family protein</fullName>
    </submittedName>
</protein>
<dbReference type="SUPFAM" id="SSF53383">
    <property type="entry name" value="PLP-dependent transferases"/>
    <property type="match status" value="1"/>
</dbReference>
<name>A0A3A9ZHW6_9ACTN</name>
<evidence type="ECO:0000256" key="4">
    <source>
        <dbReference type="ARBA" id="ARBA00022898"/>
    </source>
</evidence>
<dbReference type="InterPro" id="IPR002129">
    <property type="entry name" value="PyrdxlP-dep_de-COase"/>
</dbReference>
<comment type="similarity">
    <text evidence="2 7">Belongs to the group II decarboxylase family.</text>
</comment>
<evidence type="ECO:0000256" key="6">
    <source>
        <dbReference type="PIRSR" id="PIRSR602129-50"/>
    </source>
</evidence>
<keyword evidence="9" id="KW-1185">Reference proteome</keyword>
<keyword evidence="5 7" id="KW-0456">Lyase</keyword>
<keyword evidence="4 6" id="KW-0663">Pyridoxal phosphate</keyword>
<keyword evidence="8" id="KW-0808">Transferase</keyword>
<dbReference type="InterPro" id="IPR015421">
    <property type="entry name" value="PyrdxlP-dep_Trfase_major"/>
</dbReference>
<comment type="cofactor">
    <cofactor evidence="1 6 7">
        <name>pyridoxal 5'-phosphate</name>
        <dbReference type="ChEBI" id="CHEBI:597326"/>
    </cofactor>
</comment>
<dbReference type="OrthoDB" id="3335676at2"/>
<dbReference type="Pfam" id="PF00282">
    <property type="entry name" value="Pyridoxal_deC"/>
    <property type="match status" value="1"/>
</dbReference>
<evidence type="ECO:0000256" key="1">
    <source>
        <dbReference type="ARBA" id="ARBA00001933"/>
    </source>
</evidence>
<comment type="caution">
    <text evidence="8">The sequence shown here is derived from an EMBL/GenBank/DDBJ whole genome shotgun (WGS) entry which is preliminary data.</text>
</comment>
<dbReference type="GO" id="GO:0004058">
    <property type="term" value="F:aromatic-L-amino-acid decarboxylase activity"/>
    <property type="evidence" value="ECO:0007669"/>
    <property type="project" value="UniProtKB-ARBA"/>
</dbReference>
<dbReference type="GO" id="GO:0030170">
    <property type="term" value="F:pyridoxal phosphate binding"/>
    <property type="evidence" value="ECO:0007669"/>
    <property type="project" value="InterPro"/>
</dbReference>
<dbReference type="PANTHER" id="PTHR45677:SF8">
    <property type="entry name" value="CYSTEINE SULFINIC ACID DECARBOXYLASE"/>
    <property type="match status" value="1"/>
</dbReference>
<sequence>MAEVLRLVTAALAETAAGDRGRGGPAPAGGPDAVTAGTAAAVAPVLPDVGVGAEPALRTLARSVAAGSVNPAHPYCAAHLHAPPLAVAAAADLVASVLNASLDSWDQAPSTSALEAMVTGELARLAYPAAPAPDALVTTGGTESNLVATLLARERARGGRPDAPATLRVVCGDNAHHSVPRAAWQLGLPPAVVVPSRDGVLHPSDVAAALAGLDAPVLLVATAGTTDRGALDPLPALAGLARSRGAMFHVDAAYGGGLLLSRRRRALLTGLDRADTVGLDLHKLGWQPLAAGLLAVRDTGWLAPLDLTADYLNADDDVAAGLPSLLGRSIRTSRRADVVKIAVTLRALGRTGLGDMVDRCCDLARAFAAEVRARPTVQLRESPALSTVLFRPASAGAGDRVADDLVTEVRRRLLDRGAAVLGRATLPGPHGDESWLKVTLLNPYTTTGELAALLDLVETTHADLRDDRADQEETT</sequence>
<keyword evidence="8" id="KW-0032">Aminotransferase</keyword>
<reference evidence="8 9" key="1">
    <citation type="journal article" date="2004" name="Syst. Appl. Microbiol.">
        <title>Cryptoendolithic actinomycetes from antarctic sandstone rock samples: Micromonospora endolithica sp. nov. and two isolates related to Micromonospora coerulea Jensen 1932.</title>
        <authorList>
            <person name="Hirsch P."/>
            <person name="Mevs U."/>
            <person name="Kroppenstedt R.M."/>
            <person name="Schumann P."/>
            <person name="Stackebrandt E."/>
        </authorList>
    </citation>
    <scope>NUCLEOTIDE SEQUENCE [LARGE SCALE GENOMIC DNA]</scope>
    <source>
        <strain evidence="8 9">JCM 12677</strain>
    </source>
</reference>
<dbReference type="Proteomes" id="UP000281726">
    <property type="component" value="Unassembled WGS sequence"/>
</dbReference>
<dbReference type="Gene3D" id="3.90.1150.10">
    <property type="entry name" value="Aspartate Aminotransferase, domain 1"/>
    <property type="match status" value="1"/>
</dbReference>
<dbReference type="Gene3D" id="3.40.640.10">
    <property type="entry name" value="Type I PLP-dependent aspartate aminotransferase-like (Major domain)"/>
    <property type="match status" value="1"/>
</dbReference>
<evidence type="ECO:0000256" key="7">
    <source>
        <dbReference type="RuleBase" id="RU000382"/>
    </source>
</evidence>
<keyword evidence="3" id="KW-0210">Decarboxylase</keyword>
<dbReference type="GO" id="GO:0005737">
    <property type="term" value="C:cytoplasm"/>
    <property type="evidence" value="ECO:0007669"/>
    <property type="project" value="TreeGrafter"/>
</dbReference>
<dbReference type="InterPro" id="IPR015422">
    <property type="entry name" value="PyrdxlP-dep_Trfase_small"/>
</dbReference>